<reference evidence="2 3" key="1">
    <citation type="journal article" date="2014" name="Genome Announc.">
        <title>Comparative Genome Analysis of Two Isolates of the Fish Pathogen Piscirickettsia salmonis from Different Hosts Reveals Major Differences in Virulence-Associated Secretion Systems.</title>
        <authorList>
            <person name="Bohle H."/>
            <person name="Henriquez P."/>
            <person name="Grothusen H."/>
            <person name="Navas E."/>
            <person name="Sandoval A."/>
            <person name="Bustamante F."/>
            <person name="Bustos P."/>
            <person name="Mancilla M."/>
        </authorList>
    </citation>
    <scope>NUCLEOTIDE SEQUENCE [LARGE SCALE GENOMIC DNA]</scope>
    <source>
        <strain evidence="3">B1-32597</strain>
    </source>
</reference>
<dbReference type="Proteomes" id="UP000029558">
    <property type="component" value="Plasmid pPSB1-3"/>
</dbReference>
<dbReference type="EMBL" id="CP012511">
    <property type="protein sequence ID" value="ALB24609.1"/>
    <property type="molecule type" value="Genomic_DNA"/>
</dbReference>
<evidence type="ECO:0000313" key="3">
    <source>
        <dbReference type="Proteomes" id="UP000029558"/>
    </source>
</evidence>
<keyword evidence="2" id="KW-0614">Plasmid</keyword>
<keyword evidence="2" id="KW-0548">Nucleotidyltransferase</keyword>
<evidence type="ECO:0000256" key="1">
    <source>
        <dbReference type="ARBA" id="ARBA00038283"/>
    </source>
</evidence>
<gene>
    <name evidence="2" type="ORF">KU39_3p147</name>
</gene>
<keyword evidence="2" id="KW-0808">Transferase</keyword>
<organism evidence="2 3">
    <name type="scientific">Piscirickettsia salmonis</name>
    <dbReference type="NCBI Taxonomy" id="1238"/>
    <lineage>
        <taxon>Bacteria</taxon>
        <taxon>Pseudomonadati</taxon>
        <taxon>Pseudomonadota</taxon>
        <taxon>Gammaproteobacteria</taxon>
        <taxon>Thiotrichales</taxon>
        <taxon>Piscirickettsiaceae</taxon>
        <taxon>Piscirickettsia</taxon>
    </lineage>
</organism>
<dbReference type="Pfam" id="PF01051">
    <property type="entry name" value="Rep3_N"/>
    <property type="match status" value="1"/>
</dbReference>
<dbReference type="InterPro" id="IPR036388">
    <property type="entry name" value="WH-like_DNA-bd_sf"/>
</dbReference>
<dbReference type="RefSeq" id="WP_027243183.1">
    <property type="nucleotide sequence ID" value="NZ_CP013804.1"/>
</dbReference>
<geneLocation type="plasmid" evidence="2 3">
    <name>pPSB1-3</name>
</geneLocation>
<dbReference type="GO" id="GO:0003887">
    <property type="term" value="F:DNA-directed DNA polymerase activity"/>
    <property type="evidence" value="ECO:0007669"/>
    <property type="project" value="UniProtKB-EC"/>
</dbReference>
<dbReference type="InterPro" id="IPR036390">
    <property type="entry name" value="WH_DNA-bd_sf"/>
</dbReference>
<dbReference type="Pfam" id="PF21205">
    <property type="entry name" value="Rep3_C"/>
    <property type="match status" value="1"/>
</dbReference>
<dbReference type="AlphaFoldDB" id="A0A1L6TI58"/>
<dbReference type="GO" id="GO:0006270">
    <property type="term" value="P:DNA replication initiation"/>
    <property type="evidence" value="ECO:0007669"/>
    <property type="project" value="InterPro"/>
</dbReference>
<accession>A0A1L6TI58</accession>
<dbReference type="SUPFAM" id="SSF46785">
    <property type="entry name" value="Winged helix' DNA-binding domain"/>
    <property type="match status" value="2"/>
</dbReference>
<evidence type="ECO:0000313" key="2">
    <source>
        <dbReference type="EMBL" id="ALB24609.1"/>
    </source>
</evidence>
<dbReference type="InterPro" id="IPR000525">
    <property type="entry name" value="Initiator_Rep_WH1"/>
</dbReference>
<name>A0A1L6TI58_PISSA</name>
<dbReference type="EC" id="2.7.7.7" evidence="2"/>
<dbReference type="Gene3D" id="1.10.10.10">
    <property type="entry name" value="Winged helix-like DNA-binding domain superfamily/Winged helix DNA-binding domain"/>
    <property type="match status" value="2"/>
</dbReference>
<sequence>MKSNKLIEAGYKLSLQEQRVLLLCISQINSKNVELSTEYTITAQQYADQYSIALKGAYRELKAVINTLYDRSVSVYDKQNDIEISFRWLSEKVYLNKQGTARVRFSERVEPFLTDLKSKFTSYDLNLIAGIKSSYAIRIYELLKQFGAFGERTVTLDWLKGRLEINDEKSYKMFGSVKQRILEPAKSEINRCTDISMDYKPVKTGRKVTHISFIFESKRKDIVRDIKEERVDEKVSVAGFIKGLNLVIDTLENSENINRDKLSFAYNKFVANGAAIEDYRKLLDYIASHSSSIKDERDIESVIGEQLYLGKKKSKPFPRNGSRVTNPLSQSYYHEHNVNDDPVLEAINGDYEVVGD</sequence>
<comment type="similarity">
    <text evidence="1">Belongs to the initiator RepB protein family.</text>
</comment>
<protein>
    <submittedName>
        <fullName evidence="2">Replication protein</fullName>
        <ecNumber evidence="2">2.7.7.7</ecNumber>
    </submittedName>
</protein>
<proteinExistence type="inferred from homology"/>